<dbReference type="Gene3D" id="3.40.50.300">
    <property type="entry name" value="P-loop containing nucleotide triphosphate hydrolases"/>
    <property type="match status" value="2"/>
</dbReference>
<evidence type="ECO:0000259" key="5">
    <source>
        <dbReference type="SMART" id="SM00382"/>
    </source>
</evidence>
<dbReference type="PANTHER" id="PTHR23073">
    <property type="entry name" value="26S PROTEASOME REGULATORY SUBUNIT"/>
    <property type="match status" value="1"/>
</dbReference>
<keyword evidence="6" id="KW-0131">Cell cycle</keyword>
<comment type="similarity">
    <text evidence="1">Belongs to the AAA ATPase family.</text>
</comment>
<keyword evidence="6" id="KW-0150">Chloroplast</keyword>
<organism evidence="6">
    <name type="scientific">Kirchneriella aperta</name>
    <dbReference type="NCBI Taxonomy" id="117505"/>
    <lineage>
        <taxon>Eukaryota</taxon>
        <taxon>Viridiplantae</taxon>
        <taxon>Chlorophyta</taxon>
        <taxon>core chlorophytes</taxon>
        <taxon>Chlorophyceae</taxon>
        <taxon>CS clade</taxon>
        <taxon>Sphaeropleales</taxon>
        <taxon>Selenastraceae</taxon>
        <taxon>Kirchneriella</taxon>
    </lineage>
</organism>
<name>A0A140H9W4_9CHLO</name>
<feature type="domain" description="AAA+ ATPase" evidence="5">
    <location>
        <begin position="2188"/>
        <end position="2516"/>
    </location>
</feature>
<dbReference type="Gene3D" id="1.10.8.60">
    <property type="match status" value="1"/>
</dbReference>
<dbReference type="InterPro" id="IPR050221">
    <property type="entry name" value="26S_Proteasome_ATPase"/>
</dbReference>
<geneLocation type="chloroplast" evidence="6"/>
<feature type="transmembrane region" description="Helical" evidence="4">
    <location>
        <begin position="1570"/>
        <end position="1590"/>
    </location>
</feature>
<dbReference type="RefSeq" id="YP_009238428.1">
    <property type="nucleotide sequence ID" value="NC_029676.1"/>
</dbReference>
<keyword evidence="6" id="KW-0132">Cell division</keyword>
<reference evidence="6" key="1">
    <citation type="journal article" date="2016" name="Mol. Phylogenet. Evol.">
        <title>Chloroplast phylogenomic data from the green algal order Sphaeropleales (Chlorophyceae, Chlorophyta) reveal complex patterns of sequence evolution.</title>
        <authorList>
            <person name="Fucikova K."/>
            <person name="Lewis P.O."/>
            <person name="Lewis L.A."/>
        </authorList>
    </citation>
    <scope>NUCLEOTIDE SEQUENCE</scope>
    <source>
        <strain evidence="6">SAG 2004</strain>
    </source>
</reference>
<dbReference type="SUPFAM" id="SSF52540">
    <property type="entry name" value="P-loop containing nucleoside triphosphate hydrolases"/>
    <property type="match status" value="1"/>
</dbReference>
<keyword evidence="6" id="KW-0934">Plastid</keyword>
<protein>
    <submittedName>
        <fullName evidence="6">Cell division protein</fullName>
    </submittedName>
</protein>
<proteinExistence type="inferred from homology"/>
<gene>
    <name evidence="6" type="primary">ftsH</name>
    <name evidence="6" type="ORF">VU81_12</name>
</gene>
<evidence type="ECO:0000256" key="4">
    <source>
        <dbReference type="SAM" id="Phobius"/>
    </source>
</evidence>
<dbReference type="InterPro" id="IPR003593">
    <property type="entry name" value="AAA+_ATPase"/>
</dbReference>
<keyword evidence="4" id="KW-1133">Transmembrane helix</keyword>
<dbReference type="InterPro" id="IPR027417">
    <property type="entry name" value="P-loop_NTPase"/>
</dbReference>
<accession>A0A140H9W4</accession>
<evidence type="ECO:0000256" key="3">
    <source>
        <dbReference type="ARBA" id="ARBA00022840"/>
    </source>
</evidence>
<dbReference type="GO" id="GO:0016887">
    <property type="term" value="F:ATP hydrolysis activity"/>
    <property type="evidence" value="ECO:0007669"/>
    <property type="project" value="InterPro"/>
</dbReference>
<dbReference type="InterPro" id="IPR003959">
    <property type="entry name" value="ATPase_AAA_core"/>
</dbReference>
<keyword evidence="4" id="KW-0472">Membrane</keyword>
<dbReference type="GO" id="GO:0051301">
    <property type="term" value="P:cell division"/>
    <property type="evidence" value="ECO:0007669"/>
    <property type="project" value="UniProtKB-KW"/>
</dbReference>
<dbReference type="GO" id="GO:0005524">
    <property type="term" value="F:ATP binding"/>
    <property type="evidence" value="ECO:0007669"/>
    <property type="project" value="UniProtKB-KW"/>
</dbReference>
<evidence type="ECO:0000256" key="2">
    <source>
        <dbReference type="ARBA" id="ARBA00022741"/>
    </source>
</evidence>
<dbReference type="GeneID" id="27073857"/>
<keyword evidence="3" id="KW-0067">ATP-binding</keyword>
<sequence>MNLKFTKKFLKKNMLLQQDLEKFLTWRDTKKINTYPIKFLKKPPTLFQKNFFGSQQTSRRLYRPINSKRSDSILKQRVLFSNFFPHKKPFMHFWILPLLGGCFLSLITLKNNTFSINKFKHFSNQPLPIYNFQNSQLHTKWKEKETSSNKILKTLLVNSTKTESHFNKSFLQKSLQNSVDFDWDRVGSNRNLLFSGNYAKNTQKFSKRPGPTLSKNILPSEFENLCVFYLNLTNQNLTSCFDTRSFKNTSELLSEHTIQKNSTFKQPIALNWTWYTLQESTRNSAFLRNCPSDYSKYIDSSIYSVQTDKFLQYFNVEAGSFPQKMENNSVVFENDPAHFFPVFIPDFNNQSSHLPHISYLQAANLFDRWIKKLELSSSTHFVQIERQNTKNPNLFLKFLRNDFQSSQKMSLFDLLKKVYLIEHFLLNASSKQEKSLPFYFSNLLTIITENQKNLTDEAILLQNWKKLYPEMLSLLYSYNNRLNSLDKKISQLKKQNIIENFNSFEQGKVHESILLLNKLVSEINLYRQLKTVSQRLREFPILTDKNDLFNTTLNRERKIAQNESLANKIIKYKTPILQSDILTSYILSCQNEHNLLLTDRNKELFKTDLKLNLKYLNQTSLSLIDLAQKQTNLASSLISYQKPSFFTLNSGAAATRFLTQRNNISLIQEKKENNKLNFIQFFFDNIQKQEGPIASSQFLESGVPFDLANNKSNFRQTKNFVIMKKFSNLKNQKVFLLKPFQSLNSKEVKNDFKPFKFKRTLNSKPSYSVFEKRKAEKIFRTYLSVKSIDNPEKSESNNLLTSKVSETESNQKFFLRVLPILRELKNIIKTQKVSLKREKTWISVNLFENFSAKNQAFLLKQNSLSNFQQKPFILSNFPNSWKSSKKKIFQDFQKAGSSHKFNNLDLETFLKRFGGPLNFFKKSNFSMTDIEKKRLEKRKTVQKKRRLKKLKLENRRRKKRKRFYPRPNYLRFQLYYSFLQKRHPQNFQKHFSKNILDSKDGFSSIAEVTGKENTHYSLVDQNKTFFLNQKIQPLLSETPPLFERPFVHKNYESLLFKEKIYRKNKQNWGNISYNSFSLEKHSLKKRPLGFTKSTYHQQEFFKVSNETLTEFERLCWKSYWLRSNLTPYIRRIQTNLKRMQKIESAQKSETTFLNILNDLFPWSIKQSSTRNRKLKTVNVRKQLRNLTPAYLNIQQSLENSFFKISSSTLFKRLENKAEYDRFIYERITDEIKNVKSQLNVDGQNHARSYKPGRQKIEKKSSKDFLSSFNNFKSSFTEPKIQPFSLFSPLNDSSLKPFGDLPTLRLLWACNKTNLFTYNENNFARTLWSTYKNREQTKNNKTKKFISKMFQTYSLIPKNLSSISSTKTQLACKKIQLFGGFIYGKNYNSYLRRLKYNLQMSHIAKLQLLKKEKNLVNSKETFEAKKFLFSNSLEKKNPDFKFEKKMWFENSSIQKPQKRMIHFWWSTKQINPIEQIFSFWLLSPQTFPSLDFYINENTNSIIEKDEILNNQSFITPKTTSPISLLQNSNFRQININKSLILTSFWICCILFHISILFTILRIPEIRSLAKFQFLILSKLTNTYLICLFSIYDLLKDYQSKINSLMKKSLKFSLKDSSSSSLLYKKVLNLRSKSPEVYWSEKTKFKRIYKQDLFNNELFKTVKSEENVNKQNPSFDKFMTNEIKIQRNFVEQISEQKTKPLIQSTLSFELNFREFLNLSRKNQMETSNLKLGINKFKNLQFIISHSLNPSFGKTPISDQSKVFQNSVKKNWFYSWYTGFLWSTFYKFLENSTFSEKKKAYLKQNLTKLMKPLDIKKNLYQINSSRILPKNFSSIVLSNIQIQSILSLFTLYVTKMAVNIFYVCFNLFYKILLKLIDIMESILLIFYKFLEKPAELMVEWIAEIFLIEWSSDLITYVPEAFDTTLWNSVTKFSRATLPFGGFVFGFLMQRIFLNSLEIFYNWMIKPDTDLMIRQKKGIIFWDIWTEILIQAAETYKMNLSSLSTIKEEQELLIENLLEDKGMQMQKSQMDSSKSVEKDSKFHNTNFLNSQMFKLSLTKMTPLMKFLQTSPKNPLFNSLEFSNLKNYKVLKNLFYPSQFFISENQFYDLSSFRIENEFSSDILETNTSLNSVKKWSVSQYLTTQGRDTDLFMDIHPPKSFLHISFLKTYLPAQEILGSLVCDIYSGLFAQKISKNILVVGAPGSAKSFFIQALAGETELKIVTDNAHRYALVQGGVPIGMKLLRDVFDSIALHTPCLFLLEDIHVIGERRPMLISDDENSKSTDSIFGAEQEEVHEKNRMIYQLSRHALSHYKRPYKGDFSLSIPTNHFCYDLFLGVSPPRKRRSELTTKSPLPVVRLAKALEGKDQMNTLNQNPNNFNENKNVELKKSLLSSLQISTEQIFAPPATSPFNILLMKEQKKLKPKKFVKELPWSGLSYDQFMFISKSQYSVRTKVALLAEIAMNNLSMKLDMITDLLVIIDSVRSNRGFVVFATTHMPSLLDPALRRPGRLDETISLPLLPNLRSRFEIFQTNLSAYSELLDFFDSSLLTSKPKQNENEIYASISQRLLLLFNTQKTPRFNNYNNLLMPKIFTNFFNDYPIYSMTQAFQTSMNVHSLVMNPTQLQNCLIRGLKKNTPHPKIQNLQSKQNTLYLLNKDFAKSKSIFSGNDKLNSLSFTYSQAGQFLVESLFIHDQTTYSSKSSTMMTQFQEIPNTEEQIFQTLYTSDMEFHQILFQLFAGKIAQFFVLNSSPKFIKSKFLAFSDTQKNSQVATGNSKSIRHSDSFSENLSVEEMESLNLKTDWWLTNDASLQTNPSQSSLFENIENFQNYWQSATSFLHSFFQKRYLYNKNSIVSKMLLFEDISGLREPPSPPHSSILMPAKKFENYKRTLRDFLEKPLPTIHEKIQIHQKQRFLKILYNVPIQTSFLTILNSQKSLNSLQNNPLDEPARRNQQTHFYNSFKELGYLDLLSLKPTSSYCFYKNRFLIRQRFSFLNQWWNGQLAEHNVETTYLSHVDWRSMFVQSLGDLVIDFPDADQYYNPRQRRWFLHSNSWNYWLSFEKNLTHEISQHYILHCFTKTSNLLNQNRELFDYLAFRFLRSHELKEIDLLHILIRFYKNEEF</sequence>
<feature type="transmembrane region" description="Helical" evidence="4">
    <location>
        <begin position="90"/>
        <end position="109"/>
    </location>
</feature>
<feature type="transmembrane region" description="Helical" evidence="4">
    <location>
        <begin position="1538"/>
        <end position="1558"/>
    </location>
</feature>
<keyword evidence="2" id="KW-0547">Nucleotide-binding</keyword>
<evidence type="ECO:0000313" key="6">
    <source>
        <dbReference type="EMBL" id="AMO00963.1"/>
    </source>
</evidence>
<dbReference type="SMART" id="SM00382">
    <property type="entry name" value="AAA"/>
    <property type="match status" value="1"/>
</dbReference>
<dbReference type="Pfam" id="PF00004">
    <property type="entry name" value="AAA"/>
    <property type="match status" value="2"/>
</dbReference>
<dbReference type="EMBL" id="KT199250">
    <property type="protein sequence ID" value="AMO00963.1"/>
    <property type="molecule type" value="Genomic_DNA"/>
</dbReference>
<keyword evidence="4" id="KW-0812">Transmembrane</keyword>
<evidence type="ECO:0000256" key="1">
    <source>
        <dbReference type="ARBA" id="ARBA00006914"/>
    </source>
</evidence>